<feature type="compositionally biased region" description="Polar residues" evidence="1">
    <location>
        <begin position="180"/>
        <end position="189"/>
    </location>
</feature>
<name>A0A0C3D8E6_9AGAM</name>
<dbReference type="HOGENOM" id="CLU_947174_0_0_1"/>
<reference evidence="2 3" key="1">
    <citation type="submission" date="2014-04" db="EMBL/GenBank/DDBJ databases">
        <authorList>
            <consortium name="DOE Joint Genome Institute"/>
            <person name="Kuo A."/>
            <person name="Kohler A."/>
            <person name="Nagy L.G."/>
            <person name="Floudas D."/>
            <person name="Copeland A."/>
            <person name="Barry K.W."/>
            <person name="Cichocki N."/>
            <person name="Veneault-Fourrey C."/>
            <person name="LaButti K."/>
            <person name="Lindquist E.A."/>
            <person name="Lipzen A."/>
            <person name="Lundell T."/>
            <person name="Morin E."/>
            <person name="Murat C."/>
            <person name="Sun H."/>
            <person name="Tunlid A."/>
            <person name="Henrissat B."/>
            <person name="Grigoriev I.V."/>
            <person name="Hibbett D.S."/>
            <person name="Martin F."/>
            <person name="Nordberg H.P."/>
            <person name="Cantor M.N."/>
            <person name="Hua S.X."/>
        </authorList>
    </citation>
    <scope>NUCLEOTIDE SEQUENCE [LARGE SCALE GENOMIC DNA]</scope>
    <source>
        <strain evidence="2 3">Foug A</strain>
    </source>
</reference>
<dbReference type="Proteomes" id="UP000053989">
    <property type="component" value="Unassembled WGS sequence"/>
</dbReference>
<dbReference type="STRING" id="1036808.A0A0C3D8E6"/>
<proteinExistence type="predicted"/>
<evidence type="ECO:0000313" key="3">
    <source>
        <dbReference type="Proteomes" id="UP000053989"/>
    </source>
</evidence>
<dbReference type="AlphaFoldDB" id="A0A0C3D8E6"/>
<accession>A0A0C3D8E6</accession>
<feature type="region of interest" description="Disordered" evidence="1">
    <location>
        <begin position="174"/>
        <end position="254"/>
    </location>
</feature>
<feature type="compositionally biased region" description="Pro residues" evidence="1">
    <location>
        <begin position="22"/>
        <end position="44"/>
    </location>
</feature>
<keyword evidence="3" id="KW-1185">Reference proteome</keyword>
<sequence>MPPALKVRQAVFDKQIKQLLLPPTPVKPPVAKPATPPPPSPPAPSKEAAAGIAPCTDHRGRPEYPGHRSQHGYYHSRSPGPHRGQGPMEMSLLRIPPPTHGRPTGIQSCPAVLLIHGRCPLRRLHMKVGPCDMTLLVPMLANGRLRSQGDIPVQFLPRQTHHLVLRCIPAPVKEKDSDTHSVSGSTPSGDANKRKRKGAPRRKDERTDSNGLYEVGSFSAKDGQDTTSLSGSGSRSSQPSPTNVTPPPPFRVIDEDYDEGAADAFASTIPFCGAVSFNDEEPTFPLTHSKRLRT</sequence>
<dbReference type="EMBL" id="KN822204">
    <property type="protein sequence ID" value="KIM52654.1"/>
    <property type="molecule type" value="Genomic_DNA"/>
</dbReference>
<dbReference type="InParanoid" id="A0A0C3D8E6"/>
<reference evidence="3" key="2">
    <citation type="submission" date="2015-01" db="EMBL/GenBank/DDBJ databases">
        <title>Evolutionary Origins and Diversification of the Mycorrhizal Mutualists.</title>
        <authorList>
            <consortium name="DOE Joint Genome Institute"/>
            <consortium name="Mycorrhizal Genomics Consortium"/>
            <person name="Kohler A."/>
            <person name="Kuo A."/>
            <person name="Nagy L.G."/>
            <person name="Floudas D."/>
            <person name="Copeland A."/>
            <person name="Barry K.W."/>
            <person name="Cichocki N."/>
            <person name="Veneault-Fourrey C."/>
            <person name="LaButti K."/>
            <person name="Lindquist E.A."/>
            <person name="Lipzen A."/>
            <person name="Lundell T."/>
            <person name="Morin E."/>
            <person name="Murat C."/>
            <person name="Riley R."/>
            <person name="Ohm R."/>
            <person name="Sun H."/>
            <person name="Tunlid A."/>
            <person name="Henrissat B."/>
            <person name="Grigoriev I.V."/>
            <person name="Hibbett D.S."/>
            <person name="Martin F."/>
        </authorList>
    </citation>
    <scope>NUCLEOTIDE SEQUENCE [LARGE SCALE GENOMIC DNA]</scope>
    <source>
        <strain evidence="3">Foug A</strain>
    </source>
</reference>
<feature type="compositionally biased region" description="Basic and acidic residues" evidence="1">
    <location>
        <begin position="56"/>
        <end position="66"/>
    </location>
</feature>
<feature type="region of interest" description="Disordered" evidence="1">
    <location>
        <begin position="16"/>
        <end position="85"/>
    </location>
</feature>
<protein>
    <submittedName>
        <fullName evidence="2">Uncharacterized protein</fullName>
    </submittedName>
</protein>
<feature type="compositionally biased region" description="Low complexity" evidence="1">
    <location>
        <begin position="228"/>
        <end position="243"/>
    </location>
</feature>
<evidence type="ECO:0000256" key="1">
    <source>
        <dbReference type="SAM" id="MobiDB-lite"/>
    </source>
</evidence>
<organism evidence="2 3">
    <name type="scientific">Scleroderma citrinum Foug A</name>
    <dbReference type="NCBI Taxonomy" id="1036808"/>
    <lineage>
        <taxon>Eukaryota</taxon>
        <taxon>Fungi</taxon>
        <taxon>Dikarya</taxon>
        <taxon>Basidiomycota</taxon>
        <taxon>Agaricomycotina</taxon>
        <taxon>Agaricomycetes</taxon>
        <taxon>Agaricomycetidae</taxon>
        <taxon>Boletales</taxon>
        <taxon>Sclerodermatineae</taxon>
        <taxon>Sclerodermataceae</taxon>
        <taxon>Scleroderma</taxon>
    </lineage>
</organism>
<evidence type="ECO:0000313" key="2">
    <source>
        <dbReference type="EMBL" id="KIM52654.1"/>
    </source>
</evidence>
<gene>
    <name evidence="2" type="ORF">SCLCIDRAFT_32497</name>
</gene>